<reference evidence="3" key="1">
    <citation type="submission" date="2020-04" db="EMBL/GenBank/DDBJ databases">
        <title>Genome Assembly and Annotation of Botryosphaeria dothidea sdau 11-99, a Latent Pathogen of Apple Fruit Ring Rot in China.</title>
        <authorList>
            <person name="Yu C."/>
            <person name="Diao Y."/>
            <person name="Lu Q."/>
            <person name="Zhao J."/>
            <person name="Cui S."/>
            <person name="Peng C."/>
            <person name="He B."/>
            <person name="Liu H."/>
        </authorList>
    </citation>
    <scope>NUCLEOTIDE SEQUENCE [LARGE SCALE GENOMIC DNA]</scope>
    <source>
        <strain evidence="3">Sdau11-99</strain>
    </source>
</reference>
<keyword evidence="2" id="KW-0732">Signal</keyword>
<dbReference type="PANTHER" id="PTHR39599:SF2">
    <property type="entry name" value="ANCHORED PROTEIN, PUTATIVE (AFU_ORTHOLOGUE AFUA_1G09650)-RELATED"/>
    <property type="match status" value="1"/>
</dbReference>
<evidence type="ECO:0000256" key="1">
    <source>
        <dbReference type="SAM" id="MobiDB-lite"/>
    </source>
</evidence>
<protein>
    <submittedName>
        <fullName evidence="3">Gpi anchored protein</fullName>
    </submittedName>
</protein>
<feature type="chain" id="PRO_5034998182" evidence="2">
    <location>
        <begin position="25"/>
        <end position="268"/>
    </location>
</feature>
<keyword evidence="4" id="KW-1185">Reference proteome</keyword>
<name>A0A8H4J746_9PEZI</name>
<gene>
    <name evidence="3" type="ORF">GTA08_BOTSDO01084</name>
</gene>
<dbReference type="AlphaFoldDB" id="A0A8H4J746"/>
<feature type="signal peptide" evidence="2">
    <location>
        <begin position="1"/>
        <end position="24"/>
    </location>
</feature>
<dbReference type="OrthoDB" id="2426396at2759"/>
<evidence type="ECO:0000313" key="3">
    <source>
        <dbReference type="EMBL" id="KAF4313159.1"/>
    </source>
</evidence>
<dbReference type="Proteomes" id="UP000572817">
    <property type="component" value="Unassembled WGS sequence"/>
</dbReference>
<proteinExistence type="predicted"/>
<organism evidence="3 4">
    <name type="scientific">Botryosphaeria dothidea</name>
    <dbReference type="NCBI Taxonomy" id="55169"/>
    <lineage>
        <taxon>Eukaryota</taxon>
        <taxon>Fungi</taxon>
        <taxon>Dikarya</taxon>
        <taxon>Ascomycota</taxon>
        <taxon>Pezizomycotina</taxon>
        <taxon>Dothideomycetes</taxon>
        <taxon>Dothideomycetes incertae sedis</taxon>
        <taxon>Botryosphaeriales</taxon>
        <taxon>Botryosphaeriaceae</taxon>
        <taxon>Botryosphaeria</taxon>
    </lineage>
</organism>
<sequence length="268" mass="29644">MPTSLFSLPPSLLVLLSSTCLANAEPWPYNLPKHEKYWPEHEEFIKRDAHIQQRLAGQSPAGIQKMSGDPGEKFYLHYWQFEDASPEIGRGDSDSLRGRAQAADTNAEEHYLNSSMAENLLPPLLLHSEAHQDSGRGLLRFFQRDLFEKRDFQCPTGTNSCANINRPDSCCPSDETCVIVEDTGLGDVGCCPAGSTCSGGVSNCNTDAGYTSCPESDNGGCCIPGYTCQDVGCKHCEQYCHQNHDPSSSYPHDQHKDNHFYEGQSHHK</sequence>
<comment type="caution">
    <text evidence="3">The sequence shown here is derived from an EMBL/GenBank/DDBJ whole genome shotgun (WGS) entry which is preliminary data.</text>
</comment>
<feature type="region of interest" description="Disordered" evidence="1">
    <location>
        <begin position="248"/>
        <end position="268"/>
    </location>
</feature>
<evidence type="ECO:0000313" key="4">
    <source>
        <dbReference type="Proteomes" id="UP000572817"/>
    </source>
</evidence>
<accession>A0A8H4J746</accession>
<dbReference type="EMBL" id="WWBZ02000001">
    <property type="protein sequence ID" value="KAF4313159.1"/>
    <property type="molecule type" value="Genomic_DNA"/>
</dbReference>
<dbReference type="PANTHER" id="PTHR39599">
    <property type="entry name" value="GPI-ANCHORED PROTEIN (EUROFUNG)-RELATED-RELATED"/>
    <property type="match status" value="1"/>
</dbReference>
<evidence type="ECO:0000256" key="2">
    <source>
        <dbReference type="SAM" id="SignalP"/>
    </source>
</evidence>